<evidence type="ECO:0000313" key="2">
    <source>
        <dbReference type="Proteomes" id="UP001148662"/>
    </source>
</evidence>
<organism evidence="1 2">
    <name type="scientific">Phlebia brevispora</name>
    <dbReference type="NCBI Taxonomy" id="194682"/>
    <lineage>
        <taxon>Eukaryota</taxon>
        <taxon>Fungi</taxon>
        <taxon>Dikarya</taxon>
        <taxon>Basidiomycota</taxon>
        <taxon>Agaricomycotina</taxon>
        <taxon>Agaricomycetes</taxon>
        <taxon>Polyporales</taxon>
        <taxon>Meruliaceae</taxon>
        <taxon>Phlebia</taxon>
    </lineage>
</organism>
<dbReference type="Proteomes" id="UP001148662">
    <property type="component" value="Unassembled WGS sequence"/>
</dbReference>
<comment type="caution">
    <text evidence="1">The sequence shown here is derived from an EMBL/GenBank/DDBJ whole genome shotgun (WGS) entry which is preliminary data.</text>
</comment>
<protein>
    <submittedName>
        <fullName evidence="1">Uncharacterized protein</fullName>
    </submittedName>
</protein>
<keyword evidence="2" id="KW-1185">Reference proteome</keyword>
<name>A0ACC1T2G6_9APHY</name>
<gene>
    <name evidence="1" type="ORF">NM688_g4674</name>
</gene>
<evidence type="ECO:0000313" key="1">
    <source>
        <dbReference type="EMBL" id="KAJ3551491.1"/>
    </source>
</evidence>
<dbReference type="EMBL" id="JANHOG010000794">
    <property type="protein sequence ID" value="KAJ3551491.1"/>
    <property type="molecule type" value="Genomic_DNA"/>
</dbReference>
<reference evidence="1" key="1">
    <citation type="submission" date="2022-07" db="EMBL/GenBank/DDBJ databases">
        <title>Genome Sequence of Phlebia brevispora.</title>
        <authorList>
            <person name="Buettner E."/>
        </authorList>
    </citation>
    <scope>NUCLEOTIDE SEQUENCE</scope>
    <source>
        <strain evidence="1">MPL23</strain>
    </source>
</reference>
<sequence>MWSFSTLFSSSLLISSLPAVFATAVPSSSATASASISSTNNANSSNSTVEMVASAWFAGWHATEGFAVSNVSWEKYTHMTYSFATTGPDVHNLSLAASDEEILPTFVSAAHQNGVKALLSIGGWTGSLYYSANVASAENRTAFVKTVTDLATQYNLDGIDFE</sequence>
<proteinExistence type="predicted"/>
<accession>A0ACC1T2G6</accession>